<dbReference type="Proteomes" id="UP001162029">
    <property type="component" value="Unassembled WGS sequence"/>
</dbReference>
<proteinExistence type="predicted"/>
<organism evidence="2 3">
    <name type="scientific">Peronospora destructor</name>
    <dbReference type="NCBI Taxonomy" id="86335"/>
    <lineage>
        <taxon>Eukaryota</taxon>
        <taxon>Sar</taxon>
        <taxon>Stramenopiles</taxon>
        <taxon>Oomycota</taxon>
        <taxon>Peronosporomycetes</taxon>
        <taxon>Peronosporales</taxon>
        <taxon>Peronosporaceae</taxon>
        <taxon>Peronospora</taxon>
    </lineage>
</organism>
<protein>
    <submittedName>
        <fullName evidence="2">Uncharacterized protein</fullName>
    </submittedName>
</protein>
<evidence type="ECO:0000313" key="3">
    <source>
        <dbReference type="Proteomes" id="UP001162029"/>
    </source>
</evidence>
<comment type="caution">
    <text evidence="2">The sequence shown here is derived from an EMBL/GenBank/DDBJ whole genome shotgun (WGS) entry which is preliminary data.</text>
</comment>
<keyword evidence="1" id="KW-0732">Signal</keyword>
<accession>A0AAV0VCE8</accession>
<name>A0AAV0VCE8_9STRA</name>
<dbReference type="AlphaFoldDB" id="A0AAV0VCE8"/>
<keyword evidence="3" id="KW-1185">Reference proteome</keyword>
<evidence type="ECO:0000256" key="1">
    <source>
        <dbReference type="SAM" id="SignalP"/>
    </source>
</evidence>
<feature type="signal peptide" evidence="1">
    <location>
        <begin position="1"/>
        <end position="20"/>
    </location>
</feature>
<feature type="chain" id="PRO_5043314606" evidence="1">
    <location>
        <begin position="21"/>
        <end position="252"/>
    </location>
</feature>
<reference evidence="2" key="1">
    <citation type="submission" date="2022-12" db="EMBL/GenBank/DDBJ databases">
        <authorList>
            <person name="Webb A."/>
        </authorList>
    </citation>
    <scope>NUCLEOTIDE SEQUENCE</scope>
    <source>
        <strain evidence="2">Pd1</strain>
    </source>
</reference>
<evidence type="ECO:0000313" key="2">
    <source>
        <dbReference type="EMBL" id="CAI5746855.1"/>
    </source>
</evidence>
<gene>
    <name evidence="2" type="ORF">PDE001_LOCUS11807</name>
</gene>
<sequence length="252" mass="28166">MSRLLSSLAVCTFAICLASAASYTNETWSKQFKSKINVLPKPSGNCFVCFYEQTNFVGPTFCVGKSAECRTEVNPILVPLTIKSIKFGKDCNLVVNVRLMDLPFDEHIAVISKDVANADYNFTTLTHSLIQEVYVEEAGRACFLGVPKSGKGYGVCYSDDVPVVEDEYRNSFTELMLFKTATKSCDVIAYENEYYNTRQTLVQNDVNTVGLEQRFSSYSKLLKTNEIDPISGIHKTLQNKVGSFRFVSTNVH</sequence>
<dbReference type="EMBL" id="CANTFM010002631">
    <property type="protein sequence ID" value="CAI5746855.1"/>
    <property type="molecule type" value="Genomic_DNA"/>
</dbReference>